<organism evidence="1 2">
    <name type="scientific">Sphingomonas paucimobilis</name>
    <name type="common">Pseudomonas paucimobilis</name>
    <dbReference type="NCBI Taxonomy" id="13689"/>
    <lineage>
        <taxon>Bacteria</taxon>
        <taxon>Pseudomonadati</taxon>
        <taxon>Pseudomonadota</taxon>
        <taxon>Alphaproteobacteria</taxon>
        <taxon>Sphingomonadales</taxon>
        <taxon>Sphingomonadaceae</taxon>
        <taxon>Sphingomonas</taxon>
    </lineage>
</organism>
<reference evidence="1 2" key="1">
    <citation type="submission" date="2020-05" db="EMBL/GenBank/DDBJ databases">
        <title>Draft Genome Sequences of Sphingomonas sp. Isolated from the International Space Station.</title>
        <authorList>
            <person name="Bijlani S."/>
            <person name="Singh N.K."/>
            <person name="Mason C.E."/>
            <person name="Wang C.C."/>
            <person name="Venkateswaran K."/>
        </authorList>
    </citation>
    <scope>NUCLEOTIDE SEQUENCE [LARGE SCALE GENOMIC DNA]</scope>
    <source>
        <strain evidence="1 2">FKI-L5-BR-P1</strain>
    </source>
</reference>
<gene>
    <name evidence="1" type="ORF">HKX06_20785</name>
</gene>
<name>A0A7Y2PED0_SPHPI</name>
<proteinExistence type="predicted"/>
<accession>A0A7Y2PED0</accession>
<evidence type="ECO:0000313" key="1">
    <source>
        <dbReference type="EMBL" id="NNG59781.1"/>
    </source>
</evidence>
<dbReference type="AlphaFoldDB" id="A0A7Y2PED0"/>
<dbReference type="EMBL" id="JABEOU010000064">
    <property type="protein sequence ID" value="NNG59781.1"/>
    <property type="molecule type" value="Genomic_DNA"/>
</dbReference>
<protein>
    <submittedName>
        <fullName evidence="1">Uncharacterized protein</fullName>
    </submittedName>
</protein>
<sequence>MTGGSTTVKGGLIGRLTALERQSTPAGRVRLCWRGSEPDDLGPNDTLYRLSWSDEVGTDDDA</sequence>
<dbReference type="Proteomes" id="UP000550136">
    <property type="component" value="Unassembled WGS sequence"/>
</dbReference>
<evidence type="ECO:0000313" key="2">
    <source>
        <dbReference type="Proteomes" id="UP000550136"/>
    </source>
</evidence>
<comment type="caution">
    <text evidence="1">The sequence shown here is derived from an EMBL/GenBank/DDBJ whole genome shotgun (WGS) entry which is preliminary data.</text>
</comment>
<dbReference type="RefSeq" id="WP_170171015.1">
    <property type="nucleotide sequence ID" value="NZ_JABEOU010000064.1"/>
</dbReference>